<protein>
    <submittedName>
        <fullName evidence="1">Uncharacterized protein</fullName>
    </submittedName>
</protein>
<name>A0A5M3W1G1_9ACTN</name>
<evidence type="ECO:0000313" key="1">
    <source>
        <dbReference type="EMBL" id="GES02947.1"/>
    </source>
</evidence>
<comment type="caution">
    <text evidence="1">The sequence shown here is derived from an EMBL/GenBank/DDBJ whole genome shotgun (WGS) entry which is preliminary data.</text>
</comment>
<reference evidence="1 2" key="1">
    <citation type="submission" date="2019-10" db="EMBL/GenBank/DDBJ databases">
        <title>Whole genome shotgun sequence of Acrocarpospora corrugata NBRC 13972.</title>
        <authorList>
            <person name="Ichikawa N."/>
            <person name="Kimura A."/>
            <person name="Kitahashi Y."/>
            <person name="Komaki H."/>
            <person name="Oguchi A."/>
        </authorList>
    </citation>
    <scope>NUCLEOTIDE SEQUENCE [LARGE SCALE GENOMIC DNA]</scope>
    <source>
        <strain evidence="1 2">NBRC 13972</strain>
    </source>
</reference>
<dbReference type="Proteomes" id="UP000334990">
    <property type="component" value="Unassembled WGS sequence"/>
</dbReference>
<dbReference type="AlphaFoldDB" id="A0A5M3W1G1"/>
<keyword evidence="2" id="KW-1185">Reference proteome</keyword>
<gene>
    <name evidence="1" type="ORF">Acor_50130</name>
</gene>
<sequence length="135" mass="13485">MYDPAPTVAAWAAGVLATKASIAAIIASTTLTTTDRDAVRRAGGPALGGEAPGKWAPMGWSIFPPLWTTGVCGVGVCGVGVRADRGLQRVMSGFRSGIGDAPGKASRGTGSLHGEESALSARKLVPGTPLVNVSG</sequence>
<dbReference type="EMBL" id="BLAD01000063">
    <property type="protein sequence ID" value="GES02947.1"/>
    <property type="molecule type" value="Genomic_DNA"/>
</dbReference>
<proteinExistence type="predicted"/>
<accession>A0A5M3W1G1</accession>
<organism evidence="1 2">
    <name type="scientific">Acrocarpospora corrugata</name>
    <dbReference type="NCBI Taxonomy" id="35763"/>
    <lineage>
        <taxon>Bacteria</taxon>
        <taxon>Bacillati</taxon>
        <taxon>Actinomycetota</taxon>
        <taxon>Actinomycetes</taxon>
        <taxon>Streptosporangiales</taxon>
        <taxon>Streptosporangiaceae</taxon>
        <taxon>Acrocarpospora</taxon>
    </lineage>
</organism>
<evidence type="ECO:0000313" key="2">
    <source>
        <dbReference type="Proteomes" id="UP000334990"/>
    </source>
</evidence>